<dbReference type="Gene3D" id="1.25.20.10">
    <property type="entry name" value="Bacterial muramidases"/>
    <property type="match status" value="1"/>
</dbReference>
<dbReference type="Gene3D" id="1.10.1240.20">
    <property type="entry name" value="Lytic transglycosylase, superhelical linker domain"/>
    <property type="match status" value="1"/>
</dbReference>
<gene>
    <name evidence="6" type="ORF">H0A72_11290</name>
</gene>
<feature type="domain" description="Transglycosylase SLT" evidence="4">
    <location>
        <begin position="553"/>
        <end position="657"/>
    </location>
</feature>
<dbReference type="GO" id="GO:0004553">
    <property type="term" value="F:hydrolase activity, hydrolyzing O-glycosyl compounds"/>
    <property type="evidence" value="ECO:0007669"/>
    <property type="project" value="InterPro"/>
</dbReference>
<dbReference type="InterPro" id="IPR037061">
    <property type="entry name" value="Lytic_TGlycoase_superhlx_L_sf"/>
</dbReference>
<evidence type="ECO:0000313" key="6">
    <source>
        <dbReference type="EMBL" id="NYT49893.1"/>
    </source>
</evidence>
<keyword evidence="2" id="KW-0732">Signal</keyword>
<organism evidence="6 7">
    <name type="scientific">Parapusillimonas granuli</name>
    <dbReference type="NCBI Taxonomy" id="380911"/>
    <lineage>
        <taxon>Bacteria</taxon>
        <taxon>Pseudomonadati</taxon>
        <taxon>Pseudomonadota</taxon>
        <taxon>Betaproteobacteria</taxon>
        <taxon>Burkholderiales</taxon>
        <taxon>Alcaligenaceae</taxon>
        <taxon>Parapusillimonas</taxon>
    </lineage>
</organism>
<sequence length="720" mass="79566">MLANRQRYQKSRGVCGSALVLPARLSLWLALTMGLVACAGAEKPVLVAGDGAAAAKEGAGASPDPRMGGAVQVASLQGYVPPRHATSSGDTIQVVPPPPARKFVIDAREAMQKKQWALLDQFVPAAKADPQLGVYAEYWSLRRRLQDPTLPVADEAIARFMQENAGTHLADRLKGDWIVAAVRAGDYALPARLGPPANMNAAESCSMIMAQHMSGQRVKALDAIDAFQPNTACWTMLDQLADSKVLARKDLEQLLRATLETNKAANAQRMAAIMFDGAGMVQYAAIMKNPRKWLEGRKPPRTNTEVELTTIALSRLAYGDKRDQNAAYIEQHWSKALPKDNLHWVWSQFGLVAALNVDLKAAEWYRRSGNTRLTDYNHAWQVRAELRQPRIDWDWVAKAIRRMSSRQAAEPVWVYWYARALAAQGNKAAATQYYQSIAGELNFYGQLAGEELGITPALPPAPMPVTRAELAEARANPGLQRAIALFDLGWRPEAVPEWNFALRGMSDRQLLAAAELARAEHIYDRVVNTSLQTKQEVDFSQRFIAPFEGRVTEKARQINLDPAWVYGLIRQESRFIIDARSRVGASGLMQLMPATARWVARKIGMKDFNPASVNDFDTNTVLGTNYLRMVLNDLNGSEVLATAGYNAGPGRPVQWRSKLAAPVEGAIFAETIPFTETRLYVKNVMSNATYYAMMFTGKPQSLKERLGTIAPAPRKKVDLP</sequence>
<evidence type="ECO:0000256" key="3">
    <source>
        <dbReference type="SAM" id="Coils"/>
    </source>
</evidence>
<dbReference type="Gene3D" id="1.10.530.10">
    <property type="match status" value="1"/>
</dbReference>
<dbReference type="CDD" id="cd13401">
    <property type="entry name" value="Slt70-like"/>
    <property type="match status" value="1"/>
</dbReference>
<dbReference type="SUPFAM" id="SSF48435">
    <property type="entry name" value="Bacterial muramidases"/>
    <property type="match status" value="1"/>
</dbReference>
<dbReference type="GO" id="GO:0042597">
    <property type="term" value="C:periplasmic space"/>
    <property type="evidence" value="ECO:0007669"/>
    <property type="project" value="InterPro"/>
</dbReference>
<dbReference type="PANTHER" id="PTHR37423:SF5">
    <property type="entry name" value="SOLUBLE LYTIC MUREIN TRANSGLYCOSYLASE"/>
    <property type="match status" value="1"/>
</dbReference>
<dbReference type="Proteomes" id="UP000559809">
    <property type="component" value="Unassembled WGS sequence"/>
</dbReference>
<evidence type="ECO:0000256" key="2">
    <source>
        <dbReference type="ARBA" id="ARBA00022729"/>
    </source>
</evidence>
<dbReference type="AlphaFoldDB" id="A0A853FZ44"/>
<evidence type="ECO:0000259" key="5">
    <source>
        <dbReference type="Pfam" id="PF14718"/>
    </source>
</evidence>
<proteinExistence type="inferred from homology"/>
<feature type="coiled-coil region" evidence="3">
    <location>
        <begin position="237"/>
        <end position="268"/>
    </location>
</feature>
<comment type="caution">
    <text evidence="6">The sequence shown here is derived from an EMBL/GenBank/DDBJ whole genome shotgun (WGS) entry which is preliminary data.</text>
</comment>
<reference evidence="6 7" key="1">
    <citation type="submission" date="2020-07" db="EMBL/GenBank/DDBJ databases">
        <title>Taxonomic revisions and descriptions of new bacterial species based on genomic comparisons in the high-G+C-content subgroup of the family Alcaligenaceae.</title>
        <authorList>
            <person name="Szabo A."/>
            <person name="Felfoldi T."/>
        </authorList>
    </citation>
    <scope>NUCLEOTIDE SEQUENCE [LARGE SCALE GENOMIC DNA]</scope>
    <source>
        <strain evidence="6 7">LMG 24012</strain>
    </source>
</reference>
<feature type="domain" description="Lytic transglycosylase superhelical linker" evidence="5">
    <location>
        <begin position="474"/>
        <end position="534"/>
    </location>
</feature>
<name>A0A853FZ44_9BURK</name>
<dbReference type="InterPro" id="IPR008258">
    <property type="entry name" value="Transglycosylase_SLT_dom_1"/>
</dbReference>
<accession>A0A853FZ44</accession>
<protein>
    <submittedName>
        <fullName evidence="6">Transglycosylase SLT domain-containing protein</fullName>
    </submittedName>
</protein>
<dbReference type="PANTHER" id="PTHR37423">
    <property type="entry name" value="SOLUBLE LYTIC MUREIN TRANSGLYCOSYLASE-RELATED"/>
    <property type="match status" value="1"/>
</dbReference>
<dbReference type="EMBL" id="JACCEM010000005">
    <property type="protein sequence ID" value="NYT49893.1"/>
    <property type="molecule type" value="Genomic_DNA"/>
</dbReference>
<dbReference type="InterPro" id="IPR012289">
    <property type="entry name" value="Lytic_TGlycosylase_superhlx_L"/>
</dbReference>
<keyword evidence="7" id="KW-1185">Reference proteome</keyword>
<dbReference type="RefSeq" id="WP_180155282.1">
    <property type="nucleotide sequence ID" value="NZ_JACCEM010000005.1"/>
</dbReference>
<keyword evidence="3" id="KW-0175">Coiled coil</keyword>
<dbReference type="Pfam" id="PF14718">
    <property type="entry name" value="SLT_L"/>
    <property type="match status" value="1"/>
</dbReference>
<dbReference type="InterPro" id="IPR023346">
    <property type="entry name" value="Lysozyme-like_dom_sf"/>
</dbReference>
<evidence type="ECO:0000259" key="4">
    <source>
        <dbReference type="Pfam" id="PF01464"/>
    </source>
</evidence>
<evidence type="ECO:0000256" key="1">
    <source>
        <dbReference type="ARBA" id="ARBA00007734"/>
    </source>
</evidence>
<evidence type="ECO:0000313" key="7">
    <source>
        <dbReference type="Proteomes" id="UP000559809"/>
    </source>
</evidence>
<dbReference type="InterPro" id="IPR008939">
    <property type="entry name" value="Lytic_TGlycosylase_superhlx_U"/>
</dbReference>
<comment type="similarity">
    <text evidence="1">Belongs to the transglycosylase Slt family.</text>
</comment>
<dbReference type="SUPFAM" id="SSF53955">
    <property type="entry name" value="Lysozyme-like"/>
    <property type="match status" value="1"/>
</dbReference>
<dbReference type="Pfam" id="PF01464">
    <property type="entry name" value="SLT"/>
    <property type="match status" value="1"/>
</dbReference>